<dbReference type="Proteomes" id="UP000491168">
    <property type="component" value="Unassembled WGS sequence"/>
</dbReference>
<evidence type="ECO:0000313" key="3">
    <source>
        <dbReference type="EMBL" id="KAA5494611.1"/>
    </source>
</evidence>
<gene>
    <name evidence="3" type="ORF">F2Y35_03290</name>
</gene>
<dbReference type="GO" id="GO:0016817">
    <property type="term" value="F:hydrolase activity, acting on acid anhydrides"/>
    <property type="evidence" value="ECO:0007669"/>
    <property type="project" value="InterPro"/>
</dbReference>
<feature type="domain" description="Primase C-terminal 2" evidence="1">
    <location>
        <begin position="251"/>
        <end position="318"/>
    </location>
</feature>
<sequence length="325" mass="38190">MKRLIKVSMFKRARYKITCGTISLWDWLLERNSYTPLVEMLRQETIEEKRKKIKDLLPAVTISCICSERFISSITEYTNLICIDIDGKDNPSISDMEELKQRLGKLPYVMYCGLSASGNGVFCIIPYEDYKKHKLYFNALERDFRNMGIIVDSSCSDICRLRFYSYDEHPYINFEAKTYSNTLEKSEFTRIKYERVIHKQSCKRSISTESSKNISLEDFLLQPSNLDFTSATPLSKIQEVERLLNLVIERQVDITPIYNDWIKIGLVIKNLFEDKGLDLFLKVSSFYPNYTQEEAENKYLELDERKYRVNSQSLFDIAAKYGIYK</sequence>
<reference evidence="3 4" key="1">
    <citation type="journal article" date="2019" name="Nat. Med.">
        <title>A library of human gut bacterial isolates paired with longitudinal multiomics data enables mechanistic microbiome research.</title>
        <authorList>
            <person name="Poyet M."/>
            <person name="Groussin M."/>
            <person name="Gibbons S.M."/>
            <person name="Avila-Pacheco J."/>
            <person name="Jiang X."/>
            <person name="Kearney S.M."/>
            <person name="Perrotta A.R."/>
            <person name="Berdy B."/>
            <person name="Zhao S."/>
            <person name="Lieberman T.D."/>
            <person name="Swanson P.K."/>
            <person name="Smith M."/>
            <person name="Roesemann S."/>
            <person name="Alexander J.E."/>
            <person name="Rich S.A."/>
            <person name="Livny J."/>
            <person name="Vlamakis H."/>
            <person name="Clish C."/>
            <person name="Bullock K."/>
            <person name="Deik A."/>
            <person name="Scott J."/>
            <person name="Pierce K.A."/>
            <person name="Xavier R.J."/>
            <person name="Alm E.J."/>
        </authorList>
    </citation>
    <scope>NUCLEOTIDE SEQUENCE [LARGE SCALE GENOMIC DNA]</scope>
    <source>
        <strain evidence="3 4">BIOML-A21</strain>
    </source>
</reference>
<dbReference type="EMBL" id="VVYF01000003">
    <property type="protein sequence ID" value="KAA5494611.1"/>
    <property type="molecule type" value="Genomic_DNA"/>
</dbReference>
<accession>A0A6A1K323</accession>
<name>A0A6A1K323_9BACE</name>
<organism evidence="3 4">
    <name type="scientific">Bacteroides caccae</name>
    <dbReference type="NCBI Taxonomy" id="47678"/>
    <lineage>
        <taxon>Bacteria</taxon>
        <taxon>Pseudomonadati</taxon>
        <taxon>Bacteroidota</taxon>
        <taxon>Bacteroidia</taxon>
        <taxon>Bacteroidales</taxon>
        <taxon>Bacteroidaceae</taxon>
        <taxon>Bacteroides</taxon>
    </lineage>
</organism>
<dbReference type="InterPro" id="IPR014907">
    <property type="entry name" value="BT4734-like_N"/>
</dbReference>
<evidence type="ECO:0000313" key="4">
    <source>
        <dbReference type="Proteomes" id="UP000491168"/>
    </source>
</evidence>
<feature type="domain" description="BT4734-like N-terminal" evidence="2">
    <location>
        <begin position="53"/>
        <end position="171"/>
    </location>
</feature>
<dbReference type="AlphaFoldDB" id="A0A6A1K323"/>
<comment type="caution">
    <text evidence="3">The sequence shown here is derived from an EMBL/GenBank/DDBJ whole genome shotgun (WGS) entry which is preliminary data.</text>
</comment>
<dbReference type="InterPro" id="IPR014819">
    <property type="entry name" value="PriCT_2"/>
</dbReference>
<evidence type="ECO:0000259" key="2">
    <source>
        <dbReference type="Pfam" id="PF08800"/>
    </source>
</evidence>
<proteinExistence type="predicted"/>
<dbReference type="RefSeq" id="WP_149927979.1">
    <property type="nucleotide sequence ID" value="NZ_VVYE01000006.1"/>
</dbReference>
<dbReference type="Pfam" id="PF08707">
    <property type="entry name" value="PriCT_2"/>
    <property type="match status" value="1"/>
</dbReference>
<evidence type="ECO:0000259" key="1">
    <source>
        <dbReference type="Pfam" id="PF08707"/>
    </source>
</evidence>
<evidence type="ECO:0008006" key="5">
    <source>
        <dbReference type="Google" id="ProtNLM"/>
    </source>
</evidence>
<protein>
    <recommendedName>
        <fullName evidence="5">VirE protein</fullName>
    </recommendedName>
</protein>
<dbReference type="Pfam" id="PF08800">
    <property type="entry name" value="BT4734-like_N"/>
    <property type="match status" value="1"/>
</dbReference>